<dbReference type="EMBL" id="SSTD01008340">
    <property type="protein sequence ID" value="TYK16225.1"/>
    <property type="molecule type" value="Genomic_DNA"/>
</dbReference>
<organism evidence="7 8">
    <name type="scientific">Cucumis melo var. makuwa</name>
    <name type="common">Oriental melon</name>
    <dbReference type="NCBI Taxonomy" id="1194695"/>
    <lineage>
        <taxon>Eukaryota</taxon>
        <taxon>Viridiplantae</taxon>
        <taxon>Streptophyta</taxon>
        <taxon>Embryophyta</taxon>
        <taxon>Tracheophyta</taxon>
        <taxon>Spermatophyta</taxon>
        <taxon>Magnoliopsida</taxon>
        <taxon>eudicotyledons</taxon>
        <taxon>Gunneridae</taxon>
        <taxon>Pentapetalae</taxon>
        <taxon>rosids</taxon>
        <taxon>fabids</taxon>
        <taxon>Cucurbitales</taxon>
        <taxon>Cucurbitaceae</taxon>
        <taxon>Benincaseae</taxon>
        <taxon>Cucumis</taxon>
    </lineage>
</organism>
<feature type="domain" description="CCHC-type" evidence="5">
    <location>
        <begin position="750"/>
        <end position="763"/>
    </location>
</feature>
<feature type="compositionally biased region" description="Gly residues" evidence="4">
    <location>
        <begin position="726"/>
        <end position="740"/>
    </location>
</feature>
<feature type="compositionally biased region" description="Low complexity" evidence="4">
    <location>
        <begin position="709"/>
        <end position="725"/>
    </location>
</feature>
<proteinExistence type="predicted"/>
<feature type="repeat" description="TPR" evidence="3">
    <location>
        <begin position="273"/>
        <end position="306"/>
    </location>
</feature>
<dbReference type="GO" id="GO:0009507">
    <property type="term" value="C:chloroplast"/>
    <property type="evidence" value="ECO:0007669"/>
    <property type="project" value="TreeGrafter"/>
</dbReference>
<dbReference type="GO" id="GO:0003729">
    <property type="term" value="F:mRNA binding"/>
    <property type="evidence" value="ECO:0007669"/>
    <property type="project" value="InterPro"/>
</dbReference>
<dbReference type="GO" id="GO:0006397">
    <property type="term" value="P:mRNA processing"/>
    <property type="evidence" value="ECO:0007669"/>
    <property type="project" value="InterPro"/>
</dbReference>
<dbReference type="Pfam" id="PF25597">
    <property type="entry name" value="SH3_retrovirus"/>
    <property type="match status" value="1"/>
</dbReference>
<dbReference type="InterPro" id="IPR043502">
    <property type="entry name" value="DNA/RNA_pol_sf"/>
</dbReference>
<feature type="compositionally biased region" description="Polar residues" evidence="4">
    <location>
        <begin position="1988"/>
        <end position="1998"/>
    </location>
</feature>
<evidence type="ECO:0000313" key="7">
    <source>
        <dbReference type="EMBL" id="TYK16225.1"/>
    </source>
</evidence>
<dbReference type="GO" id="GO:0003727">
    <property type="term" value="F:single-stranded RNA binding"/>
    <property type="evidence" value="ECO:0007669"/>
    <property type="project" value="TreeGrafter"/>
</dbReference>
<dbReference type="InterPro" id="IPR054722">
    <property type="entry name" value="PolX-like_BBD"/>
</dbReference>
<feature type="region of interest" description="Disordered" evidence="4">
    <location>
        <begin position="1910"/>
        <end position="1934"/>
    </location>
</feature>
<evidence type="ECO:0000256" key="3">
    <source>
        <dbReference type="PROSITE-ProRule" id="PRU00339"/>
    </source>
</evidence>
<evidence type="ECO:0000259" key="6">
    <source>
        <dbReference type="PROSITE" id="PS50994"/>
    </source>
</evidence>
<evidence type="ECO:0000256" key="2">
    <source>
        <dbReference type="PROSITE-ProRule" id="PRU00047"/>
    </source>
</evidence>
<dbReference type="Gene3D" id="1.25.40.10">
    <property type="entry name" value="Tetratricopeptide repeat domain"/>
    <property type="match status" value="1"/>
</dbReference>
<evidence type="ECO:0000259" key="5">
    <source>
        <dbReference type="PROSITE" id="PS50158"/>
    </source>
</evidence>
<feature type="region of interest" description="Disordered" evidence="4">
    <location>
        <begin position="682"/>
        <end position="740"/>
    </location>
</feature>
<dbReference type="GO" id="GO:0006417">
    <property type="term" value="P:regulation of translation"/>
    <property type="evidence" value="ECO:0007669"/>
    <property type="project" value="TreeGrafter"/>
</dbReference>
<dbReference type="InterPro" id="IPR044624">
    <property type="entry name" value="Mbb1-like"/>
</dbReference>
<dbReference type="CDD" id="cd09272">
    <property type="entry name" value="RNase_HI_RT_Ty1"/>
    <property type="match status" value="1"/>
</dbReference>
<dbReference type="PANTHER" id="PTHR44917">
    <property type="entry name" value="PROTEIN HIGH CHLOROPHYLL FLUORESCENT 107"/>
    <property type="match status" value="1"/>
</dbReference>
<dbReference type="Pfam" id="PF22936">
    <property type="entry name" value="Pol_BBD"/>
    <property type="match status" value="1"/>
</dbReference>
<feature type="region of interest" description="Disordered" evidence="4">
    <location>
        <begin position="1252"/>
        <end position="1276"/>
    </location>
</feature>
<dbReference type="Gene3D" id="4.10.60.10">
    <property type="entry name" value="Zinc finger, CCHC-type"/>
    <property type="match status" value="1"/>
</dbReference>
<dbReference type="InterPro" id="IPR011990">
    <property type="entry name" value="TPR-like_helical_dom_sf"/>
</dbReference>
<dbReference type="InterPro" id="IPR036397">
    <property type="entry name" value="RNaseH_sf"/>
</dbReference>
<feature type="domain" description="Integrase catalytic" evidence="6">
    <location>
        <begin position="990"/>
        <end position="1154"/>
    </location>
</feature>
<dbReference type="GO" id="GO:0015074">
    <property type="term" value="P:DNA integration"/>
    <property type="evidence" value="ECO:0007669"/>
    <property type="project" value="InterPro"/>
</dbReference>
<dbReference type="Pfam" id="PF13976">
    <property type="entry name" value="gag_pre-integrs"/>
    <property type="match status" value="1"/>
</dbReference>
<reference evidence="7 8" key="1">
    <citation type="submission" date="2019-08" db="EMBL/GenBank/DDBJ databases">
        <title>Draft genome sequences of two oriental melons (Cucumis melo L. var makuwa).</title>
        <authorList>
            <person name="Kwon S.-Y."/>
        </authorList>
    </citation>
    <scope>NUCLEOTIDE SEQUENCE [LARGE SCALE GENOMIC DNA]</scope>
    <source>
        <strain evidence="8">cv. Chang Bougi</strain>
        <tissue evidence="7">Leaf</tissue>
    </source>
</reference>
<dbReference type="InterPro" id="IPR025724">
    <property type="entry name" value="GAG-pre-integrase_dom"/>
</dbReference>
<name>A0A5D3CXM6_CUCMM</name>
<dbReference type="SUPFAM" id="SSF57756">
    <property type="entry name" value="Retrovirus zinc finger-like domains"/>
    <property type="match status" value="1"/>
</dbReference>
<feature type="compositionally biased region" description="Basic residues" evidence="4">
    <location>
        <begin position="689"/>
        <end position="701"/>
    </location>
</feature>
<dbReference type="Gene3D" id="3.30.420.10">
    <property type="entry name" value="Ribonuclease H-like superfamily/Ribonuclease H"/>
    <property type="match status" value="1"/>
</dbReference>
<dbReference type="GO" id="GO:0008270">
    <property type="term" value="F:zinc ion binding"/>
    <property type="evidence" value="ECO:0007669"/>
    <property type="project" value="UniProtKB-KW"/>
</dbReference>
<dbReference type="Proteomes" id="UP000321947">
    <property type="component" value="Unassembled WGS sequence"/>
</dbReference>
<dbReference type="SUPFAM" id="SSF48452">
    <property type="entry name" value="TPR-like"/>
    <property type="match status" value="2"/>
</dbReference>
<comment type="caution">
    <text evidence="7">The sequence shown here is derived from an EMBL/GenBank/DDBJ whole genome shotgun (WGS) entry which is preliminary data.</text>
</comment>
<gene>
    <name evidence="7" type="ORF">E5676_scaffold209G001540</name>
</gene>
<keyword evidence="1" id="KW-0064">Aspartyl protease</keyword>
<dbReference type="PROSITE" id="PS50994">
    <property type="entry name" value="INTEGRASE"/>
    <property type="match status" value="1"/>
</dbReference>
<dbReference type="Pfam" id="PF14223">
    <property type="entry name" value="Retrotran_gag_2"/>
    <property type="match status" value="1"/>
</dbReference>
<evidence type="ECO:0000313" key="8">
    <source>
        <dbReference type="Proteomes" id="UP000321947"/>
    </source>
</evidence>
<dbReference type="SUPFAM" id="SSF56672">
    <property type="entry name" value="DNA/RNA polymerases"/>
    <property type="match status" value="1"/>
</dbReference>
<accession>A0A5D3CXM6</accession>
<feature type="compositionally biased region" description="Low complexity" evidence="4">
    <location>
        <begin position="1923"/>
        <end position="1934"/>
    </location>
</feature>
<dbReference type="InterPro" id="IPR012337">
    <property type="entry name" value="RNaseH-like_sf"/>
</dbReference>
<keyword evidence="2" id="KW-0479">Metal-binding</keyword>
<dbReference type="InterPro" id="IPR001584">
    <property type="entry name" value="Integrase_cat-core"/>
</dbReference>
<keyword evidence="1" id="KW-0645">Protease</keyword>
<keyword evidence="1" id="KW-0378">Hydrolase</keyword>
<dbReference type="SMART" id="SM00028">
    <property type="entry name" value="TPR"/>
    <property type="match status" value="8"/>
</dbReference>
<dbReference type="SMART" id="SM00386">
    <property type="entry name" value="HAT"/>
    <property type="match status" value="9"/>
</dbReference>
<dbReference type="InterPro" id="IPR003107">
    <property type="entry name" value="HAT"/>
</dbReference>
<dbReference type="InterPro" id="IPR013103">
    <property type="entry name" value="RVT_2"/>
</dbReference>
<sequence>MQVFSSPPSTASFNLFSSSQSSTNLSKYRCKIFNTHLHSAHNSLSLPPCCSSRDSSTAVLVADRSSEGANGEASEEVITIRRPVMEFPSEDEETEVESSTPMIDVRLTEIAKKMPIFEPENRVDSSALERPLIINLDLALYRAKMLARNFQYDEAQQVLQKCINKWPEDGRAYVALGKMLGKQMKAAEAKAVYERGCQATQGENSYIWQCWAVLESRMGNIRKARELFDAATVANKKHIAAWHGWAVLELKQGNIKKARNLLAKGLKYCGGNEYIYQTLALLEAKSNRYEQARYLFKQATKCNPKSCASWLAWAQLEMQLENNFLARELFEKAIQASPKNRFAWHIWGLFEANLGNIEKGMKLLKIGHVLNPRDPVLLQSLGLLEYKNSSASLARVLFRRASELDPKHQPVWIAWGWMEWKEGNIVKARELYQRALLIDSASESAARCLQGLLRFQQVVSELRLDMASNGNMLQPQLPRFSGKNFNQWSIQMKVLYGSQELWDIVERGYTEVENQSELTNQQLVELRENRKKDKKALFFIYQAVDEFIFERISTATSAKAAWDILRSTYQGEDKVKMIRLQALRSEFDCIKMKETETIEEFFNRILVIVNSLRSNGEEVGDQRVVEKILRSMPRKFEHIVVAIEESKDLSTLSINSLMGSLQSHELRLKQFDVNPEEAFQMQTSFRGGSRGRRGGHGRRGGGRNYDNRSGANSENSQESSSLSRGRGSGRGRGFGRNQGGGRGNFSQIQCFNCGKYGHFQANCWALKNGVGNTTMNMHKEQKKIDEGILFLACSVQDNVVEPTWYLDSGCSNHMTGNRSIFVTLDESFQSEVKTGDNTRLQVKGQGDILVKTKKGTKRVTNVFYVPGLKHNLLSIGQLLQRGLKVSFEGDICAIKDQAGVLIAKVKMTANKMFPLNFTYGQISCFSSILKDPSWLWHFRYGHLNFKSLSYLCKNHMVRGIQNINHETNICEVCILAKHHRDSFPTGKAWRASKPLELIHTDLCGPMRTTTNGGNRYFITFIDDFSRKLWIYFLKEKSEALVCFKSFKAFTENQSGYKIKTLRSDRGGEYIAFGNFFKEQGIHHQMTARMTPQQNGVAERKNRTIMEMARSMLKAKNLPNEFWGDAVACTVYILNRAPTKSVPGMTPYEAWCGEKPSVSHLRVFGSIAYSHIPNQLRGKLDDKSEKCIMVGYSENSKAYRLYNPVSRKIIISRDVIFSEDESWNWNDDVDEAKSPFHVNIDENEVAQELEQAEIQAMESSSSSTSSSTSNDEISPRRMRSIQEIYNTTNRINDDHFANFALFAGVDPVTFDEAIQDEKWKIAMDQEIDAIRRNETWELMELPTNKQALGVKWVYRTKLKSDGNVEKYKARLVVKGYKQEYGVDYEEIFAPVTRIETIRLILSLAAQNGWKVYQMDVKSAFLNGHLKEEIFVAQPLGYVQRGEEEKVYKLKKALYGLKQAPRAWYSRIDSFFLKTGFRRCPYEHALYVKEDKYGKFLIVSLYVDDLLFTGNDKFLCDDFKNSMKNEFEMSDMGLIHYFLGIEVNQNEGEIVISQQKYAHDLLKKFRMENASPCNTPMDANLKLCKDDIGEAVDPSLYRSLVGSLMYLTATRPDILFAVSMLSRFMTNPKRSHWEAGKRVLRYILGTINFGIYYKKVSESVMFGFCDSDWGGNVDDHKSTSGYVFSMGSGVFSWTSKKQSVVALSTTEAEYISLAAAGCQALWLRWMLKELKCIQKCETVLFCDNGSAIALSKNPVFHGRSKHIRIKYHFIRDLVKDGEVIVKYCKTQDQVADIFTKALKFDLFVKFRGKLGVAQAWGVLEQRVGNLSAARRLYRSSLNINSQSYVTWMTWAALEEDQGNAIRAEEIRNLYFQQRTEVVDDASWVMGFLDVIDPALDSIKRLLKLEQDPFAASRTADGGPRNASMDDSAASSSSNNVVESETGFDLDAFIMKKLSIDTSKLEIQLETTRPKRFKYQRRQLKSENRQEMAVSKSQRTESSSG</sequence>
<dbReference type="GO" id="GO:0004190">
    <property type="term" value="F:aspartic-type endopeptidase activity"/>
    <property type="evidence" value="ECO:0007669"/>
    <property type="project" value="UniProtKB-KW"/>
</dbReference>
<keyword evidence="2" id="KW-0863">Zinc-finger</keyword>
<dbReference type="Pfam" id="PF00665">
    <property type="entry name" value="rve"/>
    <property type="match status" value="1"/>
</dbReference>
<feature type="region of interest" description="Disordered" evidence="4">
    <location>
        <begin position="1969"/>
        <end position="1998"/>
    </location>
</feature>
<keyword evidence="2" id="KW-0862">Zinc</keyword>
<dbReference type="InterPro" id="IPR001878">
    <property type="entry name" value="Znf_CCHC"/>
</dbReference>
<dbReference type="PROSITE" id="PS50005">
    <property type="entry name" value="TPR"/>
    <property type="match status" value="1"/>
</dbReference>
<feature type="compositionally biased region" description="Low complexity" evidence="4">
    <location>
        <begin position="1258"/>
        <end position="1268"/>
    </location>
</feature>
<keyword evidence="3" id="KW-0802">TPR repeat</keyword>
<protein>
    <submittedName>
        <fullName evidence="7">Integrase</fullName>
    </submittedName>
</protein>
<evidence type="ECO:0000256" key="4">
    <source>
        <dbReference type="SAM" id="MobiDB-lite"/>
    </source>
</evidence>
<dbReference type="PROSITE" id="PS50158">
    <property type="entry name" value="ZF_CCHC"/>
    <property type="match status" value="1"/>
</dbReference>
<dbReference type="PANTHER" id="PTHR44917:SF1">
    <property type="entry name" value="PROTEIN HIGH CHLOROPHYLL FLUORESCENT 107"/>
    <property type="match status" value="1"/>
</dbReference>
<dbReference type="Pfam" id="PF13432">
    <property type="entry name" value="TPR_16"/>
    <property type="match status" value="1"/>
</dbReference>
<dbReference type="SMART" id="SM00343">
    <property type="entry name" value="ZnF_C2HC"/>
    <property type="match status" value="1"/>
</dbReference>
<dbReference type="Pfam" id="PF07727">
    <property type="entry name" value="RVT_2"/>
    <property type="match status" value="1"/>
</dbReference>
<dbReference type="InterPro" id="IPR019734">
    <property type="entry name" value="TPR_rpt"/>
</dbReference>
<dbReference type="SUPFAM" id="SSF53098">
    <property type="entry name" value="Ribonuclease H-like"/>
    <property type="match status" value="1"/>
</dbReference>
<dbReference type="InterPro" id="IPR036875">
    <property type="entry name" value="Znf_CCHC_sf"/>
</dbReference>
<dbReference type="FunFam" id="1.25.40.10:FF:001264">
    <property type="entry name" value="High chlorophyll fluorescent 107"/>
    <property type="match status" value="1"/>
</dbReference>
<evidence type="ECO:0000256" key="1">
    <source>
        <dbReference type="ARBA" id="ARBA00022750"/>
    </source>
</evidence>
<dbReference type="InterPro" id="IPR057670">
    <property type="entry name" value="SH3_retrovirus"/>
</dbReference>